<dbReference type="RefSeq" id="WP_033474232.1">
    <property type="nucleotide sequence ID" value="NZ_JGWH01000033.1"/>
</dbReference>
<protein>
    <submittedName>
        <fullName evidence="1">N-acetyltransferase YedL</fullName>
    </submittedName>
</protein>
<dbReference type="EMBL" id="JGWH01000033">
    <property type="protein sequence ID" value="KCV37378.1"/>
    <property type="molecule type" value="Genomic_DNA"/>
</dbReference>
<keyword evidence="2" id="KW-1185">Reference proteome</keyword>
<reference evidence="1 2" key="1">
    <citation type="submission" date="2014-03" db="EMBL/GenBank/DDBJ databases">
        <title>Genome sequence of Bordetella bronchiseptica.</title>
        <authorList>
            <person name="Harvill E."/>
            <person name="Goodfield L.L."/>
            <person name="Ivanov Y.V."/>
            <person name="Meyer J.A."/>
            <person name="Muse S.J."/>
            <person name="Jacobs N."/>
            <person name="Bendor L."/>
            <person name="Smallridge W.E."/>
            <person name="Brinkac L.M."/>
            <person name="Sanka R."/>
            <person name="Kim M."/>
            <person name="Losada L."/>
        </authorList>
    </citation>
    <scope>NUCLEOTIDE SEQUENCE [LARGE SCALE GENOMIC DNA]</scope>
    <source>
        <strain evidence="1 2">00-P-2796</strain>
    </source>
</reference>
<evidence type="ECO:0000313" key="1">
    <source>
        <dbReference type="EMBL" id="KCV37378.1"/>
    </source>
</evidence>
<proteinExistence type="predicted"/>
<organism evidence="1 2">
    <name type="scientific">Bordetella bronchiseptica 00-P-2796</name>
    <dbReference type="NCBI Taxonomy" id="1331199"/>
    <lineage>
        <taxon>Bacteria</taxon>
        <taxon>Pseudomonadati</taxon>
        <taxon>Pseudomonadota</taxon>
        <taxon>Betaproteobacteria</taxon>
        <taxon>Burkholderiales</taxon>
        <taxon>Alcaligenaceae</taxon>
        <taxon>Bordetella</taxon>
    </lineage>
</organism>
<gene>
    <name evidence="1" type="ORF">L490_5262</name>
</gene>
<evidence type="ECO:0000313" key="2">
    <source>
        <dbReference type="Proteomes" id="UP000025756"/>
    </source>
</evidence>
<comment type="caution">
    <text evidence="1">The sequence shown here is derived from an EMBL/GenBank/DDBJ whole genome shotgun (WGS) entry which is preliminary data.</text>
</comment>
<dbReference type="Proteomes" id="UP000025756">
    <property type="component" value="Unassembled WGS sequence"/>
</dbReference>
<sequence>MSTQYRDAGHAGTGSSTICQERTVSEPLFKGAHQALTYAFNYSAGTLDRPAMLKMADRVKRTGRGLAGVDGAAQAGFILREMQALTPLHQRILEARFLPQTTACPCCQSSVWDHDWMAAVRAVSDLVMDNGVLSGHLVHRVVRDGIVARYFATKGNRNRVQLRELAVRAGISERTVTDQNGKITLWLRGARLTKKGKGEFGEGKKGEEARAMEQAEDLLRRSEIVGDLATVA</sequence>
<name>A0ABR4RIR9_BORBO</name>
<accession>A0ABR4RIR9</accession>